<dbReference type="InterPro" id="IPR029028">
    <property type="entry name" value="Alpha/beta_knot_MTases"/>
</dbReference>
<dbReference type="Proteomes" id="UP001165090">
    <property type="component" value="Unassembled WGS sequence"/>
</dbReference>
<evidence type="ECO:0000256" key="5">
    <source>
        <dbReference type="SAM" id="MobiDB-lite"/>
    </source>
</evidence>
<keyword evidence="8" id="KW-1185">Reference proteome</keyword>
<dbReference type="Gene3D" id="1.10.8.590">
    <property type="match status" value="1"/>
</dbReference>
<evidence type="ECO:0000313" key="8">
    <source>
        <dbReference type="Proteomes" id="UP001165090"/>
    </source>
</evidence>
<feature type="domain" description="tRNA/rRNA methyltransferase SpoU type" evidence="6">
    <location>
        <begin position="279"/>
        <end position="325"/>
    </location>
</feature>
<evidence type="ECO:0000256" key="3">
    <source>
        <dbReference type="ARBA" id="ARBA00022679"/>
    </source>
</evidence>
<dbReference type="Pfam" id="PF00588">
    <property type="entry name" value="SpoU_methylase"/>
    <property type="match status" value="2"/>
</dbReference>
<proteinExistence type="inferred from homology"/>
<accession>A0ABQ5SKG4</accession>
<dbReference type="InterPro" id="IPR029026">
    <property type="entry name" value="tRNA_m1G_MTases_N"/>
</dbReference>
<evidence type="ECO:0000256" key="1">
    <source>
        <dbReference type="ARBA" id="ARBA00007228"/>
    </source>
</evidence>
<organism evidence="7 8">
    <name type="scientific">Volvox africanus</name>
    <dbReference type="NCBI Taxonomy" id="51714"/>
    <lineage>
        <taxon>Eukaryota</taxon>
        <taxon>Viridiplantae</taxon>
        <taxon>Chlorophyta</taxon>
        <taxon>core chlorophytes</taxon>
        <taxon>Chlorophyceae</taxon>
        <taxon>CS clade</taxon>
        <taxon>Chlamydomonadales</taxon>
        <taxon>Volvocaceae</taxon>
        <taxon>Volvox</taxon>
    </lineage>
</organism>
<name>A0ABQ5SKG4_9CHLO</name>
<comment type="caution">
    <text evidence="7">The sequence shown here is derived from an EMBL/GenBank/DDBJ whole genome shotgun (WGS) entry which is preliminary data.</text>
</comment>
<sequence length="471" mass="48934">EMLGALHVNTNIQQRRSACRWQRRSAPSCHVANLRNIRCWSSGVEGDDLGLKMQLEALKPAVILVEPKMGENIGAAARAMKNFGLSDLRLVKPQDGWPNSSADAMASHAVDLLRSARLYDSVEEAIADLDRVYAATARTRFMAKAFVTSRQLPGDLRHVAAAAVQAARAAVAMAGVAQAASSVSTSTGMAASASAAGSPSGLLSSTCQALPSPPAAILQTSSQMPLLSDPKVSAVITGLSALSSLPLSPSSPPPPSLSSSPSSLLPCKPSTPVAIRMPRAGVMFGREASGLTNEEVAAANKVLAIEAHPDYPVLNLAQAVVCVAYELHHARLEVAGTVTPIVATARASGPTAGCAGEGWTTSAAADFDGSIATSAASVAVPSSVDDLRARAEAVQLATRGDLDNFLRRLVSELDRVDFFESVAKRPATLLSIRNLAAKVEGLTASEVALLHGILSKLTAVTRKRSPSRSES</sequence>
<dbReference type="InterPro" id="IPR004384">
    <property type="entry name" value="RNA_MeTrfase_TrmJ/LasT"/>
</dbReference>
<dbReference type="Gene3D" id="3.40.1280.10">
    <property type="match status" value="1"/>
</dbReference>
<feature type="domain" description="tRNA/rRNA methyltransferase SpoU type" evidence="6">
    <location>
        <begin position="61"/>
        <end position="144"/>
    </location>
</feature>
<evidence type="ECO:0000256" key="4">
    <source>
        <dbReference type="ARBA" id="ARBA00022691"/>
    </source>
</evidence>
<evidence type="ECO:0000256" key="2">
    <source>
        <dbReference type="ARBA" id="ARBA00022603"/>
    </source>
</evidence>
<evidence type="ECO:0000259" key="6">
    <source>
        <dbReference type="Pfam" id="PF00588"/>
    </source>
</evidence>
<dbReference type="InterPro" id="IPR001537">
    <property type="entry name" value="SpoU_MeTrfase"/>
</dbReference>
<evidence type="ECO:0000313" key="7">
    <source>
        <dbReference type="EMBL" id="GLI70482.1"/>
    </source>
</evidence>
<protein>
    <recommendedName>
        <fullName evidence="6">tRNA/rRNA methyltransferase SpoU type domain-containing protein</fullName>
    </recommendedName>
</protein>
<reference evidence="7 8" key="1">
    <citation type="journal article" date="2023" name="IScience">
        <title>Expanded male sex-determining region conserved during the evolution of homothallism in the green alga Volvox.</title>
        <authorList>
            <person name="Yamamoto K."/>
            <person name="Matsuzaki R."/>
            <person name="Mahakham W."/>
            <person name="Heman W."/>
            <person name="Sekimoto H."/>
            <person name="Kawachi M."/>
            <person name="Minakuchi Y."/>
            <person name="Toyoda A."/>
            <person name="Nozaki H."/>
        </authorList>
    </citation>
    <scope>NUCLEOTIDE SEQUENCE [LARGE SCALE GENOMIC DNA]</scope>
    <source>
        <strain evidence="7 8">NIES-4468</strain>
    </source>
</reference>
<keyword evidence="4" id="KW-0949">S-adenosyl-L-methionine</keyword>
<keyword evidence="2" id="KW-0489">Methyltransferase</keyword>
<comment type="similarity">
    <text evidence="1">Belongs to the class IV-like SAM-binding methyltransferase superfamily. RNA methyltransferase TrmH family.</text>
</comment>
<dbReference type="PANTHER" id="PTHR42786:SF7">
    <property type="entry name" value="TRNA_RRNA METHYLTRANSFERASE SPOU TYPE DOMAIN-CONTAINING PROTEIN"/>
    <property type="match status" value="1"/>
</dbReference>
<dbReference type="CDD" id="cd18093">
    <property type="entry name" value="SpoU-like_TrmJ"/>
    <property type="match status" value="1"/>
</dbReference>
<dbReference type="EMBL" id="BSDZ01000094">
    <property type="protein sequence ID" value="GLI70482.1"/>
    <property type="molecule type" value="Genomic_DNA"/>
</dbReference>
<feature type="region of interest" description="Disordered" evidence="5">
    <location>
        <begin position="246"/>
        <end position="265"/>
    </location>
</feature>
<keyword evidence="3" id="KW-0808">Transferase</keyword>
<feature type="non-terminal residue" evidence="7">
    <location>
        <position position="1"/>
    </location>
</feature>
<gene>
    <name evidence="7" type="ORF">VaNZ11_015392</name>
</gene>
<dbReference type="PANTHER" id="PTHR42786">
    <property type="entry name" value="TRNA/RRNA METHYLTRANSFERASE"/>
    <property type="match status" value="1"/>
</dbReference>
<dbReference type="SUPFAM" id="SSF75217">
    <property type="entry name" value="alpha/beta knot"/>
    <property type="match status" value="2"/>
</dbReference>